<feature type="binding site" evidence="7">
    <location>
        <position position="85"/>
    </location>
    <ligand>
        <name>substrate</name>
    </ligand>
</feature>
<dbReference type="InterPro" id="IPR008183">
    <property type="entry name" value="Aldose_1/G6P_1-epimerase"/>
</dbReference>
<dbReference type="InterPro" id="IPR014718">
    <property type="entry name" value="GH-type_carb-bd"/>
</dbReference>
<dbReference type="Proteomes" id="UP000697127">
    <property type="component" value="Unassembled WGS sequence"/>
</dbReference>
<dbReference type="EMBL" id="PUHW01000054">
    <property type="protein sequence ID" value="KAG0689924.1"/>
    <property type="molecule type" value="Genomic_DNA"/>
</dbReference>
<feature type="binding site" evidence="7">
    <location>
        <position position="80"/>
    </location>
    <ligand>
        <name>substrate</name>
    </ligand>
</feature>
<evidence type="ECO:0000256" key="7">
    <source>
        <dbReference type="PIRSR" id="PIRSR016020-2"/>
    </source>
</evidence>
<dbReference type="InterPro" id="IPR025532">
    <property type="entry name" value="G6P_1-epimerase"/>
</dbReference>
<gene>
    <name evidence="8" type="ORF">C6P40_004221</name>
</gene>
<dbReference type="Gene3D" id="2.70.98.10">
    <property type="match status" value="1"/>
</dbReference>
<evidence type="ECO:0000256" key="5">
    <source>
        <dbReference type="PIRNR" id="PIRNR016020"/>
    </source>
</evidence>
<accession>A0A9P6WMX1</accession>
<evidence type="ECO:0000256" key="1">
    <source>
        <dbReference type="ARBA" id="ARBA00001096"/>
    </source>
</evidence>
<feature type="binding site" evidence="7">
    <location>
        <position position="57"/>
    </location>
    <ligand>
        <name>substrate</name>
    </ligand>
</feature>
<comment type="function">
    <text evidence="5">Catalyzes the interconversion between the alpha and beta anomers from at least three hexose 6-phosphate sugars (Glc6P, Gal6P, and Man6P).</text>
</comment>
<dbReference type="InterPro" id="IPR011013">
    <property type="entry name" value="Gal_mutarotase_sf_dom"/>
</dbReference>
<dbReference type="GO" id="GO:0030246">
    <property type="term" value="F:carbohydrate binding"/>
    <property type="evidence" value="ECO:0007669"/>
    <property type="project" value="UniProtKB-UniRule"/>
</dbReference>
<organism evidence="8 9">
    <name type="scientific">Pichia californica</name>
    <dbReference type="NCBI Taxonomy" id="460514"/>
    <lineage>
        <taxon>Eukaryota</taxon>
        <taxon>Fungi</taxon>
        <taxon>Dikarya</taxon>
        <taxon>Ascomycota</taxon>
        <taxon>Saccharomycotina</taxon>
        <taxon>Pichiomycetes</taxon>
        <taxon>Pichiales</taxon>
        <taxon>Pichiaceae</taxon>
        <taxon>Pichia</taxon>
    </lineage>
</organism>
<comment type="caution">
    <text evidence="8">The sequence shown here is derived from an EMBL/GenBank/DDBJ whole genome shotgun (WGS) entry which is preliminary data.</text>
</comment>
<keyword evidence="9" id="KW-1185">Reference proteome</keyword>
<dbReference type="PANTHER" id="PTHR11122">
    <property type="entry name" value="APOSPORY-ASSOCIATED PROTEIN C-RELATED"/>
    <property type="match status" value="1"/>
</dbReference>
<dbReference type="CDD" id="cd09020">
    <property type="entry name" value="D-hex-6-P-epi_like"/>
    <property type="match status" value="1"/>
</dbReference>
<proteinExistence type="inferred from homology"/>
<dbReference type="PIRSF" id="PIRSF016020">
    <property type="entry name" value="PHexose_mutarotase"/>
    <property type="match status" value="1"/>
</dbReference>
<dbReference type="GO" id="GO:0005975">
    <property type="term" value="P:carbohydrate metabolic process"/>
    <property type="evidence" value="ECO:0007669"/>
    <property type="project" value="InterPro"/>
</dbReference>
<sequence length="298" mass="33734">MAIEDFGDKVVLTSNTSSTTTATILKYGATVTSWKVANVEQLWLSDGAFLDGSKPVRGGIPLVFPVFGKSSNQGFENLPQHGFARNSTWEFLGQTKENPPQVQFALSPEQANVDIYSKWDKGDNDFTLILTITLNDDNLTTNIEIQNVDSKPWKFNWLFHTYLKISDIEDTLINNLPGETCYDQLLKETYEEKAPAIDFNHELDRIYKNVSTDKILQVIELGKVVHNVKRVNLPDVVVWNPWTEKAAGMSDFQPKDGFHKMVCIEPGYVHELYELKPGQSWTAEQIIYKGDAIKLQSI</sequence>
<dbReference type="Pfam" id="PF01263">
    <property type="entry name" value="Aldose_epim"/>
    <property type="match status" value="1"/>
</dbReference>
<evidence type="ECO:0000256" key="4">
    <source>
        <dbReference type="ARBA" id="ARBA00023235"/>
    </source>
</evidence>
<evidence type="ECO:0000256" key="3">
    <source>
        <dbReference type="ARBA" id="ARBA00012083"/>
    </source>
</evidence>
<reference evidence="8" key="1">
    <citation type="submission" date="2020-11" db="EMBL/GenBank/DDBJ databases">
        <title>Kefir isolates.</title>
        <authorList>
            <person name="Marcisauskas S."/>
            <person name="Kim Y."/>
            <person name="Blasche S."/>
        </authorList>
    </citation>
    <scope>NUCLEOTIDE SEQUENCE</scope>
    <source>
        <strain evidence="8">Olga-1</strain>
    </source>
</reference>
<dbReference type="OrthoDB" id="1659429at2759"/>
<keyword evidence="4 5" id="KW-0413">Isomerase</keyword>
<comment type="similarity">
    <text evidence="2 5">Belongs to the glucose-6-phosphate 1-epimerase family.</text>
</comment>
<dbReference type="EC" id="5.1.3.15" evidence="3 5"/>
<dbReference type="SUPFAM" id="SSF74650">
    <property type="entry name" value="Galactose mutarotase-like"/>
    <property type="match status" value="1"/>
</dbReference>
<dbReference type="PANTHER" id="PTHR11122:SF13">
    <property type="entry name" value="GLUCOSE-6-PHOSPHATE 1-EPIMERASE"/>
    <property type="match status" value="1"/>
</dbReference>
<feature type="active site" evidence="6">
    <location>
        <position position="160"/>
    </location>
</feature>
<comment type="catalytic activity">
    <reaction evidence="1">
        <text>alpha-D-glucose 6-phosphate = beta-D-glucose 6-phosphate</text>
        <dbReference type="Rhea" id="RHEA:16249"/>
        <dbReference type="ChEBI" id="CHEBI:58225"/>
        <dbReference type="ChEBI" id="CHEBI:58247"/>
        <dbReference type="EC" id="5.1.3.15"/>
    </reaction>
</comment>
<evidence type="ECO:0000256" key="2">
    <source>
        <dbReference type="ARBA" id="ARBA00005866"/>
    </source>
</evidence>
<evidence type="ECO:0000256" key="6">
    <source>
        <dbReference type="PIRSR" id="PIRSR016020-1"/>
    </source>
</evidence>
<protein>
    <recommendedName>
        <fullName evidence="3 5">Glucose-6-phosphate 1-epimerase</fullName>
        <ecNumber evidence="3 5">5.1.3.15</ecNumber>
    </recommendedName>
</protein>
<dbReference type="AlphaFoldDB" id="A0A9P6WMX1"/>
<evidence type="ECO:0000313" key="8">
    <source>
        <dbReference type="EMBL" id="KAG0689924.1"/>
    </source>
</evidence>
<dbReference type="GO" id="GO:0005737">
    <property type="term" value="C:cytoplasm"/>
    <property type="evidence" value="ECO:0007669"/>
    <property type="project" value="TreeGrafter"/>
</dbReference>
<name>A0A9P6WMX1_9ASCO</name>
<feature type="active site" evidence="6">
    <location>
        <position position="265"/>
    </location>
</feature>
<dbReference type="GO" id="GO:0047938">
    <property type="term" value="F:glucose-6-phosphate 1-epimerase activity"/>
    <property type="evidence" value="ECO:0007669"/>
    <property type="project" value="UniProtKB-UniRule"/>
</dbReference>
<evidence type="ECO:0000313" key="9">
    <source>
        <dbReference type="Proteomes" id="UP000697127"/>
    </source>
</evidence>